<dbReference type="InterPro" id="IPR024266">
    <property type="entry name" value="DUF3806"/>
</dbReference>
<dbReference type="Pfam" id="PF12713">
    <property type="entry name" value="DUF3806"/>
    <property type="match status" value="1"/>
</dbReference>
<comment type="caution">
    <text evidence="2">The sequence shown here is derived from an EMBL/GenBank/DDBJ whole genome shotgun (WGS) entry which is preliminary data.</text>
</comment>
<dbReference type="RefSeq" id="WP_335425583.1">
    <property type="nucleotide sequence ID" value="NZ_JBALHR010000035.1"/>
</dbReference>
<keyword evidence="3" id="KW-1185">Reference proteome</keyword>
<accession>A0ABU8C1M2</accession>
<dbReference type="Proteomes" id="UP001431963">
    <property type="component" value="Unassembled WGS sequence"/>
</dbReference>
<sequence length="148" mass="16724">MTEWRHLTPEDMDYAMQGRTILASMLSGAEVIEAPELQALYDWCLQQDWDVSFGALEEYGPVLALGVGFGDQVACSTGMQWVWVTKDQMDWFGLALKWPDKPIFSFPTRMLTQRLHDRLAIRLAPLIEAHVSDLNAVAHGTHPALRNP</sequence>
<feature type="domain" description="DUF3806" evidence="1">
    <location>
        <begin position="63"/>
        <end position="116"/>
    </location>
</feature>
<gene>
    <name evidence="2" type="ORF">V6590_20565</name>
</gene>
<organism evidence="2 3">
    <name type="scientific">Gemmobacter denitrificans</name>
    <dbReference type="NCBI Taxonomy" id="3123040"/>
    <lineage>
        <taxon>Bacteria</taxon>
        <taxon>Pseudomonadati</taxon>
        <taxon>Pseudomonadota</taxon>
        <taxon>Alphaproteobacteria</taxon>
        <taxon>Rhodobacterales</taxon>
        <taxon>Paracoccaceae</taxon>
        <taxon>Gemmobacter</taxon>
    </lineage>
</organism>
<reference evidence="2" key="1">
    <citation type="submission" date="2024-02" db="EMBL/GenBank/DDBJ databases">
        <title>Genome sequences of strain Gemmobacter sp. JM10B15.</title>
        <authorList>
            <person name="Zhang M."/>
        </authorList>
    </citation>
    <scope>NUCLEOTIDE SEQUENCE</scope>
    <source>
        <strain evidence="2">JM10B15</strain>
    </source>
</reference>
<name>A0ABU8C1M2_9RHOB</name>
<evidence type="ECO:0000313" key="2">
    <source>
        <dbReference type="EMBL" id="MEH7830545.1"/>
    </source>
</evidence>
<dbReference type="EMBL" id="JBALHR010000035">
    <property type="protein sequence ID" value="MEH7830545.1"/>
    <property type="molecule type" value="Genomic_DNA"/>
</dbReference>
<protein>
    <submittedName>
        <fullName evidence="2">DUF3806 domain-containing protein</fullName>
    </submittedName>
</protein>
<proteinExistence type="predicted"/>
<evidence type="ECO:0000259" key="1">
    <source>
        <dbReference type="Pfam" id="PF12713"/>
    </source>
</evidence>
<evidence type="ECO:0000313" key="3">
    <source>
        <dbReference type="Proteomes" id="UP001431963"/>
    </source>
</evidence>